<keyword evidence="8" id="KW-1185">Reference proteome</keyword>
<dbReference type="GO" id="GO:0030313">
    <property type="term" value="C:cell envelope"/>
    <property type="evidence" value="ECO:0007669"/>
    <property type="project" value="UniProtKB-SubCell"/>
</dbReference>
<accession>A0A521DGT3</accession>
<feature type="domain" description="Thioredoxin" evidence="6">
    <location>
        <begin position="337"/>
        <end position="477"/>
    </location>
</feature>
<dbReference type="SUPFAM" id="SSF52833">
    <property type="entry name" value="Thioredoxin-like"/>
    <property type="match status" value="1"/>
</dbReference>
<dbReference type="CDD" id="cd02966">
    <property type="entry name" value="TlpA_like_family"/>
    <property type="match status" value="1"/>
</dbReference>
<name>A0A521DGT3_9BACT</name>
<feature type="signal peptide" evidence="5">
    <location>
        <begin position="1"/>
        <end position="21"/>
    </location>
</feature>
<dbReference type="InterPro" id="IPR013766">
    <property type="entry name" value="Thioredoxin_domain"/>
</dbReference>
<dbReference type="RefSeq" id="WP_185958377.1">
    <property type="nucleotide sequence ID" value="NZ_FXTH01000010.1"/>
</dbReference>
<dbReference type="EMBL" id="FXTH01000010">
    <property type="protein sequence ID" value="SMO70927.1"/>
    <property type="molecule type" value="Genomic_DNA"/>
</dbReference>
<dbReference type="PANTHER" id="PTHR42852:SF6">
    <property type="entry name" value="THIOL:DISULFIDE INTERCHANGE PROTEIN DSBE"/>
    <property type="match status" value="1"/>
</dbReference>
<evidence type="ECO:0000256" key="3">
    <source>
        <dbReference type="ARBA" id="ARBA00023157"/>
    </source>
</evidence>
<keyword evidence="7" id="KW-0413">Isomerase</keyword>
<protein>
    <submittedName>
        <fullName evidence="7">Thiol-disulfide isomerase or thioredoxin</fullName>
    </submittedName>
</protein>
<dbReference type="PROSITE" id="PS51352">
    <property type="entry name" value="THIOREDOXIN_2"/>
    <property type="match status" value="1"/>
</dbReference>
<evidence type="ECO:0000313" key="7">
    <source>
        <dbReference type="EMBL" id="SMO70927.1"/>
    </source>
</evidence>
<dbReference type="InterPro" id="IPR000866">
    <property type="entry name" value="AhpC/TSA"/>
</dbReference>
<reference evidence="7 8" key="1">
    <citation type="submission" date="2017-05" db="EMBL/GenBank/DDBJ databases">
        <authorList>
            <person name="Varghese N."/>
            <person name="Submissions S."/>
        </authorList>
    </citation>
    <scope>NUCLEOTIDE SEQUENCE [LARGE SCALE GENOMIC DNA]</scope>
    <source>
        <strain evidence="7 8">DSM 21194</strain>
    </source>
</reference>
<dbReference type="InterPro" id="IPR036249">
    <property type="entry name" value="Thioredoxin-like_sf"/>
</dbReference>
<keyword evidence="4" id="KW-0676">Redox-active center</keyword>
<gene>
    <name evidence="7" type="ORF">SAMN06265218_11073</name>
</gene>
<dbReference type="Gene3D" id="3.40.30.10">
    <property type="entry name" value="Glutaredoxin"/>
    <property type="match status" value="1"/>
</dbReference>
<dbReference type="GO" id="GO:0017004">
    <property type="term" value="P:cytochrome complex assembly"/>
    <property type="evidence" value="ECO:0007669"/>
    <property type="project" value="UniProtKB-KW"/>
</dbReference>
<organism evidence="7 8">
    <name type="scientific">Fodinibius sediminis</name>
    <dbReference type="NCBI Taxonomy" id="1214077"/>
    <lineage>
        <taxon>Bacteria</taxon>
        <taxon>Pseudomonadati</taxon>
        <taxon>Balneolota</taxon>
        <taxon>Balneolia</taxon>
        <taxon>Balneolales</taxon>
        <taxon>Balneolaceae</taxon>
        <taxon>Fodinibius</taxon>
    </lineage>
</organism>
<evidence type="ECO:0000256" key="2">
    <source>
        <dbReference type="ARBA" id="ARBA00022748"/>
    </source>
</evidence>
<evidence type="ECO:0000313" key="8">
    <source>
        <dbReference type="Proteomes" id="UP000317593"/>
    </source>
</evidence>
<dbReference type="GO" id="GO:0016853">
    <property type="term" value="F:isomerase activity"/>
    <property type="evidence" value="ECO:0007669"/>
    <property type="project" value="UniProtKB-KW"/>
</dbReference>
<dbReference type="GO" id="GO:0016209">
    <property type="term" value="F:antioxidant activity"/>
    <property type="evidence" value="ECO:0007669"/>
    <property type="project" value="InterPro"/>
</dbReference>
<comment type="subcellular location">
    <subcellularLocation>
        <location evidence="1">Cell envelope</location>
    </subcellularLocation>
</comment>
<dbReference type="PANTHER" id="PTHR42852">
    <property type="entry name" value="THIOL:DISULFIDE INTERCHANGE PROTEIN DSBE"/>
    <property type="match status" value="1"/>
</dbReference>
<dbReference type="InterPro" id="IPR050553">
    <property type="entry name" value="Thioredoxin_ResA/DsbE_sf"/>
</dbReference>
<feature type="chain" id="PRO_5022126831" evidence="5">
    <location>
        <begin position="22"/>
        <end position="479"/>
    </location>
</feature>
<evidence type="ECO:0000259" key="6">
    <source>
        <dbReference type="PROSITE" id="PS51352"/>
    </source>
</evidence>
<keyword evidence="5" id="KW-0732">Signal</keyword>
<dbReference type="Proteomes" id="UP000317593">
    <property type="component" value="Unassembled WGS sequence"/>
</dbReference>
<dbReference type="PROSITE" id="PS51257">
    <property type="entry name" value="PROKAR_LIPOPROTEIN"/>
    <property type="match status" value="1"/>
</dbReference>
<dbReference type="Pfam" id="PF00578">
    <property type="entry name" value="AhpC-TSA"/>
    <property type="match status" value="1"/>
</dbReference>
<evidence type="ECO:0000256" key="1">
    <source>
        <dbReference type="ARBA" id="ARBA00004196"/>
    </source>
</evidence>
<dbReference type="GO" id="GO:0016491">
    <property type="term" value="F:oxidoreductase activity"/>
    <property type="evidence" value="ECO:0007669"/>
    <property type="project" value="InterPro"/>
</dbReference>
<proteinExistence type="predicted"/>
<dbReference type="AlphaFoldDB" id="A0A521DGT3"/>
<keyword evidence="3" id="KW-1015">Disulfide bond</keyword>
<keyword evidence="2" id="KW-0201">Cytochrome c-type biogenesis</keyword>
<evidence type="ECO:0000256" key="4">
    <source>
        <dbReference type="ARBA" id="ARBA00023284"/>
    </source>
</evidence>
<sequence length="479" mass="55150">MSFRKIILIAFLLVTASCAQKEQGASISGSVDYVGSAQFYISQQPLHYKYSDKIEHPVAVDENGNFSLSIPVDSAQLVRFHIDEQSYPLYLKPGRGLQLTISRADFPAAVDVDGYSEPWDETYATYLEKEQPLLMQINNHLPAFREGDSTAVLDLYKKRYELAKEYFASTPFEDLYFKAIGEYLVKRLESITYQRTTPGFHPQEERAEVLQTAQKLDFFTFRSLHAQRAGIRDFTNAFANTFGVADRLEKKLGQSLMQYDVKRLGYPTLDSARTSVLKHIDGRRAKAYARLYLVAERIGEMPLKTAEPSYRAFLDDYTDFPRYTDFLISFYKEIKRVSPGQPAIPFTLPTAAGETLRMQDFRGRYVLLDFWASWCIPCLDEFPHMRKLYNNYSRDQFEILAISIEEDSLRWRQATEQFQNPWPQLYGGHGFEQETFSAYRGGGIPFYILVGPEGNILRYNDARPSFNLPQILDSLITQP</sequence>
<evidence type="ECO:0000256" key="5">
    <source>
        <dbReference type="SAM" id="SignalP"/>
    </source>
</evidence>